<protein>
    <submittedName>
        <fullName evidence="1">Uncharacterized protein</fullName>
    </submittedName>
</protein>
<accession>D8U2J7</accession>
<sequence length="191" mass="21346">MKLSAGSTSRPCLVRASKARRTALRSQAVNYKASLQNHRRRILLNRASTCSAPLAPSDVFVLDFDGVVVDSEPEASPTEYSLLREAIHAPFLFICYITASAFEAAALRWPHLFSSSDLDVDGKREQLRQAMRLVRPVLVRGFESMVMLRLLHRNPSCPATQSAILHNWTEELPRALGCWGESPEELNQVQS</sequence>
<dbReference type="OrthoDB" id="417952at2759"/>
<dbReference type="Proteomes" id="UP000001058">
    <property type="component" value="Unassembled WGS sequence"/>
</dbReference>
<dbReference type="RefSeq" id="XP_002952820.1">
    <property type="nucleotide sequence ID" value="XM_002952774.1"/>
</dbReference>
<evidence type="ECO:0000313" key="1">
    <source>
        <dbReference type="EMBL" id="EFJ46070.1"/>
    </source>
</evidence>
<dbReference type="KEGG" id="vcn:VOLCADRAFT_105717"/>
<dbReference type="InParanoid" id="D8U2J7"/>
<keyword evidence="2" id="KW-1185">Reference proteome</keyword>
<dbReference type="GeneID" id="9627711"/>
<reference evidence="1 2" key="1">
    <citation type="journal article" date="2010" name="Science">
        <title>Genomic analysis of organismal complexity in the multicellular green alga Volvox carteri.</title>
        <authorList>
            <person name="Prochnik S.E."/>
            <person name="Umen J."/>
            <person name="Nedelcu A.M."/>
            <person name="Hallmann A."/>
            <person name="Miller S.M."/>
            <person name="Nishii I."/>
            <person name="Ferris P."/>
            <person name="Kuo A."/>
            <person name="Mitros T."/>
            <person name="Fritz-Laylin L.K."/>
            <person name="Hellsten U."/>
            <person name="Chapman J."/>
            <person name="Simakov O."/>
            <person name="Rensing S.A."/>
            <person name="Terry A."/>
            <person name="Pangilinan J."/>
            <person name="Kapitonov V."/>
            <person name="Jurka J."/>
            <person name="Salamov A."/>
            <person name="Shapiro H."/>
            <person name="Schmutz J."/>
            <person name="Grimwood J."/>
            <person name="Lindquist E."/>
            <person name="Lucas S."/>
            <person name="Grigoriev I.V."/>
            <person name="Schmitt R."/>
            <person name="Kirk D."/>
            <person name="Rokhsar D.S."/>
        </authorList>
    </citation>
    <scope>NUCLEOTIDE SEQUENCE [LARGE SCALE GENOMIC DNA]</scope>
    <source>
        <strain evidence="2">f. Nagariensis / Eve</strain>
    </source>
</reference>
<dbReference type="STRING" id="3068.D8U2J7"/>
<dbReference type="AlphaFoldDB" id="D8U2J7"/>
<dbReference type="EMBL" id="GL378353">
    <property type="protein sequence ID" value="EFJ46070.1"/>
    <property type="molecule type" value="Genomic_DNA"/>
</dbReference>
<evidence type="ECO:0000313" key="2">
    <source>
        <dbReference type="Proteomes" id="UP000001058"/>
    </source>
</evidence>
<name>D8U2J7_VOLCA</name>
<gene>
    <name evidence="1" type="ORF">VOLCADRAFT_105717</name>
</gene>
<proteinExistence type="predicted"/>
<organism evidence="2">
    <name type="scientific">Volvox carteri f. nagariensis</name>
    <dbReference type="NCBI Taxonomy" id="3068"/>
    <lineage>
        <taxon>Eukaryota</taxon>
        <taxon>Viridiplantae</taxon>
        <taxon>Chlorophyta</taxon>
        <taxon>core chlorophytes</taxon>
        <taxon>Chlorophyceae</taxon>
        <taxon>CS clade</taxon>
        <taxon>Chlamydomonadales</taxon>
        <taxon>Volvocaceae</taxon>
        <taxon>Volvox</taxon>
    </lineage>
</organism>